<comment type="subcellular location">
    <subcellularLocation>
        <location evidence="1">Cell membrane</location>
        <topology evidence="1">Multi-pass membrane protein</topology>
    </subcellularLocation>
</comment>
<evidence type="ECO:0000256" key="7">
    <source>
        <dbReference type="ARBA" id="ARBA00022989"/>
    </source>
</evidence>
<gene>
    <name evidence="13" type="ORF">GNP35_06085</name>
</gene>
<dbReference type="PANTHER" id="PTHR46494">
    <property type="entry name" value="CORA FAMILY METAL ION TRANSPORTER (EUROFUNG)"/>
    <property type="match status" value="1"/>
</dbReference>
<dbReference type="GO" id="GO:0005886">
    <property type="term" value="C:plasma membrane"/>
    <property type="evidence" value="ECO:0007669"/>
    <property type="project" value="UniProtKB-SubCell"/>
</dbReference>
<sequence>MINCMLLDANGNTLFGGSELVEQWKSDATCSIWIDLTGEEQKSEAKLLTSLGCHTLAITDAQRDRHPPKIELFKDYLFLLYRGIYKTQPGLIFEHLQISFFIGERIFISRHEKESTAINAMFTEAGAKYLKRSPIHLATRIFHHSCGLYLTELLDFETELESLEDQFQNKGSDSLMRDITTYRSRLVKLRRAFSYHVNIGKALASYIDDEDTQLITNKETHTINDLNERLDRLLSLSQLYYDICGDLVDGYLSVTSHQLNATMRVLTVITAVFVPLSFLAGLYGMNFDYIPELKVENGYFILIGVMLTIAVGLIGLFKKKNWL</sequence>
<keyword evidence="4" id="KW-1003">Cell membrane</keyword>
<evidence type="ECO:0000256" key="8">
    <source>
        <dbReference type="ARBA" id="ARBA00023065"/>
    </source>
</evidence>
<dbReference type="Gene3D" id="1.20.58.340">
    <property type="entry name" value="Magnesium transport protein CorA, transmembrane region"/>
    <property type="match status" value="2"/>
</dbReference>
<evidence type="ECO:0000256" key="2">
    <source>
        <dbReference type="ARBA" id="ARBA00009765"/>
    </source>
</evidence>
<evidence type="ECO:0000256" key="12">
    <source>
        <dbReference type="SAM" id="Phobius"/>
    </source>
</evidence>
<evidence type="ECO:0000256" key="3">
    <source>
        <dbReference type="ARBA" id="ARBA00022448"/>
    </source>
</evidence>
<feature type="transmembrane region" description="Helical" evidence="12">
    <location>
        <begin position="297"/>
        <end position="317"/>
    </location>
</feature>
<dbReference type="FunFam" id="1.20.58.340:FF:000004">
    <property type="entry name" value="Magnesium transport protein CorA"/>
    <property type="match status" value="1"/>
</dbReference>
<dbReference type="GO" id="GO:0015095">
    <property type="term" value="F:magnesium ion transmembrane transporter activity"/>
    <property type="evidence" value="ECO:0007669"/>
    <property type="project" value="TreeGrafter"/>
</dbReference>
<evidence type="ECO:0000313" key="14">
    <source>
        <dbReference type="Proteomes" id="UP000439994"/>
    </source>
</evidence>
<comment type="caution">
    <text evidence="13">The sequence shown here is derived from an EMBL/GenBank/DDBJ whole genome shotgun (WGS) entry which is preliminary data.</text>
</comment>
<keyword evidence="9 12" id="KW-0472">Membrane</keyword>
<keyword evidence="6" id="KW-0460">Magnesium</keyword>
<evidence type="ECO:0000256" key="10">
    <source>
        <dbReference type="ARBA" id="ARBA00034269"/>
    </source>
</evidence>
<dbReference type="CDD" id="cd12822">
    <property type="entry name" value="TmCorA-like"/>
    <property type="match status" value="1"/>
</dbReference>
<dbReference type="PANTHER" id="PTHR46494:SF1">
    <property type="entry name" value="CORA FAMILY METAL ION TRANSPORTER (EUROFUNG)"/>
    <property type="match status" value="1"/>
</dbReference>
<keyword evidence="5 12" id="KW-0812">Transmembrane</keyword>
<comment type="catalytic activity">
    <reaction evidence="10">
        <text>Mg(2+)(in) = Mg(2+)(out)</text>
        <dbReference type="Rhea" id="RHEA:29827"/>
        <dbReference type="ChEBI" id="CHEBI:18420"/>
    </reaction>
</comment>
<reference evidence="13 14" key="1">
    <citation type="submission" date="2019-11" db="EMBL/GenBank/DDBJ databases">
        <title>P. haliotis isolates from Z. marina roots.</title>
        <authorList>
            <person name="Cohen M."/>
            <person name="Jospin G."/>
            <person name="Eisen J.A."/>
            <person name="Coil D.A."/>
        </authorList>
    </citation>
    <scope>NUCLEOTIDE SEQUENCE [LARGE SCALE GENOMIC DNA]</scope>
    <source>
        <strain evidence="13 14">UCD-MCMsp1aY</strain>
    </source>
</reference>
<feature type="transmembrane region" description="Helical" evidence="12">
    <location>
        <begin position="265"/>
        <end position="285"/>
    </location>
</feature>
<dbReference type="InterPro" id="IPR002523">
    <property type="entry name" value="MgTranspt_CorA/ZnTranspt_ZntB"/>
</dbReference>
<dbReference type="InterPro" id="IPR045863">
    <property type="entry name" value="CorA_TM1_TM2"/>
</dbReference>
<evidence type="ECO:0000313" key="13">
    <source>
        <dbReference type="EMBL" id="MUH72090.1"/>
    </source>
</evidence>
<dbReference type="Pfam" id="PF01544">
    <property type="entry name" value="CorA"/>
    <property type="match status" value="1"/>
</dbReference>
<dbReference type="Proteomes" id="UP000439994">
    <property type="component" value="Unassembled WGS sequence"/>
</dbReference>
<dbReference type="GO" id="GO:0000287">
    <property type="term" value="F:magnesium ion binding"/>
    <property type="evidence" value="ECO:0007669"/>
    <property type="project" value="TreeGrafter"/>
</dbReference>
<protein>
    <submittedName>
        <fullName evidence="13">Metal transporter</fullName>
    </submittedName>
</protein>
<dbReference type="Gene3D" id="3.30.460.20">
    <property type="entry name" value="CorA soluble domain-like"/>
    <property type="match status" value="1"/>
</dbReference>
<dbReference type="GO" id="GO:0015087">
    <property type="term" value="F:cobalt ion transmembrane transporter activity"/>
    <property type="evidence" value="ECO:0007669"/>
    <property type="project" value="TreeGrafter"/>
</dbReference>
<accession>A0A6N8FAS4</accession>
<evidence type="ECO:0000256" key="6">
    <source>
        <dbReference type="ARBA" id="ARBA00022842"/>
    </source>
</evidence>
<dbReference type="EMBL" id="WOCD01000003">
    <property type="protein sequence ID" value="MUH72090.1"/>
    <property type="molecule type" value="Genomic_DNA"/>
</dbReference>
<evidence type="ECO:0000256" key="1">
    <source>
        <dbReference type="ARBA" id="ARBA00004651"/>
    </source>
</evidence>
<dbReference type="SUPFAM" id="SSF143865">
    <property type="entry name" value="CorA soluble domain-like"/>
    <property type="match status" value="1"/>
</dbReference>
<dbReference type="GO" id="GO:0050897">
    <property type="term" value="F:cobalt ion binding"/>
    <property type="evidence" value="ECO:0007669"/>
    <property type="project" value="TreeGrafter"/>
</dbReference>
<organism evidence="13 14">
    <name type="scientific">Psychrosphaera haliotis</name>
    <dbReference type="NCBI Taxonomy" id="555083"/>
    <lineage>
        <taxon>Bacteria</taxon>
        <taxon>Pseudomonadati</taxon>
        <taxon>Pseudomonadota</taxon>
        <taxon>Gammaproteobacteria</taxon>
        <taxon>Alteromonadales</taxon>
        <taxon>Pseudoalteromonadaceae</taxon>
        <taxon>Psychrosphaera</taxon>
    </lineage>
</organism>
<dbReference type="AlphaFoldDB" id="A0A6N8FAS4"/>
<keyword evidence="7 12" id="KW-1133">Transmembrane helix</keyword>
<comment type="similarity">
    <text evidence="2">Belongs to the CorA metal ion transporter (MIT) (TC 1.A.35) family.</text>
</comment>
<proteinExistence type="inferred from homology"/>
<dbReference type="InterPro" id="IPR045861">
    <property type="entry name" value="CorA_cytoplasmic_dom"/>
</dbReference>
<evidence type="ECO:0000256" key="11">
    <source>
        <dbReference type="ARBA" id="ARBA00045497"/>
    </source>
</evidence>
<comment type="function">
    <text evidence="11">Mediates influx of magnesium ions. Alternates between open and closed states. Activated by low cytoplasmic Mg(2+) levels. Inactive when cytoplasmic Mg(2+) levels are high.</text>
</comment>
<keyword evidence="3" id="KW-0813">Transport</keyword>
<evidence type="ECO:0000256" key="4">
    <source>
        <dbReference type="ARBA" id="ARBA00022475"/>
    </source>
</evidence>
<dbReference type="RefSeq" id="WP_155695293.1">
    <property type="nucleotide sequence ID" value="NZ_WOCD01000003.1"/>
</dbReference>
<keyword evidence="14" id="KW-1185">Reference proteome</keyword>
<evidence type="ECO:0000256" key="5">
    <source>
        <dbReference type="ARBA" id="ARBA00022692"/>
    </source>
</evidence>
<evidence type="ECO:0000256" key="9">
    <source>
        <dbReference type="ARBA" id="ARBA00023136"/>
    </source>
</evidence>
<keyword evidence="8" id="KW-0406">Ion transport</keyword>
<name>A0A6N8FAS4_9GAMM</name>
<dbReference type="SUPFAM" id="SSF144083">
    <property type="entry name" value="Magnesium transport protein CorA, transmembrane region"/>
    <property type="match status" value="1"/>
</dbReference>
<dbReference type="OrthoDB" id="9803416at2"/>